<dbReference type="PROSITE" id="PS51257">
    <property type="entry name" value="PROKAR_LIPOPROTEIN"/>
    <property type="match status" value="1"/>
</dbReference>
<dbReference type="EMBL" id="JARXRM010000035">
    <property type="protein sequence ID" value="MDH5823562.1"/>
    <property type="molecule type" value="Genomic_DNA"/>
</dbReference>
<keyword evidence="2" id="KW-1185">Reference proteome</keyword>
<accession>A0ABT6J9Q6</accession>
<sequence length="242" mass="26284">MKSIDCFIAAVICGCAFLIGCQEGEDARTGTVASGEVADAAPNEGNRPSDSLRYEMQKPDVEDFLCQQSCGQNRWRLARTPEEAKWLMRNGFPSQNEVDLFESMSAYQLGRLAAGGSIVAQAEYGRRLAASGELANGLLELKKASDRGSIYAYYLISEVQLRNANDRLSAAAFLRVAYLLGDTRAGDMMAGLDLHVVESRVVDQRAAALLQAFAGGQRPDHRPVQMWDEIATEPAGAAMGRQ</sequence>
<reference evidence="1 2" key="1">
    <citation type="submission" date="2023-04" db="EMBL/GenBank/DDBJ databases">
        <title>Luteimonas endophyticus RD2P54.</title>
        <authorList>
            <person name="Sun J.-Q."/>
        </authorList>
    </citation>
    <scope>NUCLEOTIDE SEQUENCE [LARGE SCALE GENOMIC DNA]</scope>
    <source>
        <strain evidence="1 2">RD2P54</strain>
    </source>
</reference>
<evidence type="ECO:0008006" key="3">
    <source>
        <dbReference type="Google" id="ProtNLM"/>
    </source>
</evidence>
<evidence type="ECO:0000313" key="1">
    <source>
        <dbReference type="EMBL" id="MDH5823562.1"/>
    </source>
</evidence>
<proteinExistence type="predicted"/>
<comment type="caution">
    <text evidence="1">The sequence shown here is derived from an EMBL/GenBank/DDBJ whole genome shotgun (WGS) entry which is preliminary data.</text>
</comment>
<organism evidence="1 2">
    <name type="scientific">Luteimonas endophytica</name>
    <dbReference type="NCBI Taxonomy" id="3042023"/>
    <lineage>
        <taxon>Bacteria</taxon>
        <taxon>Pseudomonadati</taxon>
        <taxon>Pseudomonadota</taxon>
        <taxon>Gammaproteobacteria</taxon>
        <taxon>Lysobacterales</taxon>
        <taxon>Lysobacteraceae</taxon>
        <taxon>Luteimonas</taxon>
    </lineage>
</organism>
<dbReference type="Proteomes" id="UP001156940">
    <property type="component" value="Unassembled WGS sequence"/>
</dbReference>
<evidence type="ECO:0000313" key="2">
    <source>
        <dbReference type="Proteomes" id="UP001156940"/>
    </source>
</evidence>
<protein>
    <recommendedName>
        <fullName evidence="3">Sel1 repeat family protein</fullName>
    </recommendedName>
</protein>
<dbReference type="RefSeq" id="WP_280574779.1">
    <property type="nucleotide sequence ID" value="NZ_JARXRM010000035.1"/>
</dbReference>
<gene>
    <name evidence="1" type="ORF">QFW77_11250</name>
</gene>
<name>A0ABT6J9Q6_9GAMM</name>